<proteinExistence type="predicted"/>
<name>A0A8H6IDE0_9AGAR</name>
<evidence type="ECO:0000313" key="2">
    <source>
        <dbReference type="EMBL" id="KAF6763515.1"/>
    </source>
</evidence>
<protein>
    <submittedName>
        <fullName evidence="2">Uncharacterized protein</fullName>
    </submittedName>
</protein>
<dbReference type="AlphaFoldDB" id="A0A8H6IDE0"/>
<evidence type="ECO:0000313" key="3">
    <source>
        <dbReference type="Proteomes" id="UP000521943"/>
    </source>
</evidence>
<gene>
    <name evidence="2" type="ORF">DFP72DRAFT_1163528</name>
</gene>
<accession>A0A8H6IDE0</accession>
<evidence type="ECO:0000256" key="1">
    <source>
        <dbReference type="SAM" id="MobiDB-lite"/>
    </source>
</evidence>
<organism evidence="2 3">
    <name type="scientific">Ephemerocybe angulata</name>
    <dbReference type="NCBI Taxonomy" id="980116"/>
    <lineage>
        <taxon>Eukaryota</taxon>
        <taxon>Fungi</taxon>
        <taxon>Dikarya</taxon>
        <taxon>Basidiomycota</taxon>
        <taxon>Agaricomycotina</taxon>
        <taxon>Agaricomycetes</taxon>
        <taxon>Agaricomycetidae</taxon>
        <taxon>Agaricales</taxon>
        <taxon>Agaricineae</taxon>
        <taxon>Psathyrellaceae</taxon>
        <taxon>Ephemerocybe</taxon>
    </lineage>
</organism>
<feature type="region of interest" description="Disordered" evidence="1">
    <location>
        <begin position="202"/>
        <end position="231"/>
    </location>
</feature>
<sequence length="231" mass="24436">MAHHIKNNDRSPRPTKYTGERVVRVFGVVFDVGRDGVQATGPEGPTSAEPRALAVTHTCPFFSNHDAKPSPLQAQSLCKDPCARFGDPTPSRPSFSFLHAFASVLNNLPCITASLASSYAMPPEAPFLSPPPTAPTPQDRPEGAVHHKLAFAPNSVSGRSCLRSPAILTDASFPIASCQRSSFNIVTQLVDYVEDTVALTGKGLQSPEGTSSTTFPQSPINGTSPFSASSC</sequence>
<dbReference type="EMBL" id="JACGCI010000005">
    <property type="protein sequence ID" value="KAF6763515.1"/>
    <property type="molecule type" value="Genomic_DNA"/>
</dbReference>
<comment type="caution">
    <text evidence="2">The sequence shown here is derived from an EMBL/GenBank/DDBJ whole genome shotgun (WGS) entry which is preliminary data.</text>
</comment>
<reference evidence="2 3" key="1">
    <citation type="submission" date="2020-07" db="EMBL/GenBank/DDBJ databases">
        <title>Comparative genomics of pyrophilous fungi reveals a link between fire events and developmental genes.</title>
        <authorList>
            <consortium name="DOE Joint Genome Institute"/>
            <person name="Steindorff A.S."/>
            <person name="Carver A."/>
            <person name="Calhoun S."/>
            <person name="Stillman K."/>
            <person name="Liu H."/>
            <person name="Lipzen A."/>
            <person name="Pangilinan J."/>
            <person name="Labutti K."/>
            <person name="Bruns T.D."/>
            <person name="Grigoriev I.V."/>
        </authorList>
    </citation>
    <scope>NUCLEOTIDE SEQUENCE [LARGE SCALE GENOMIC DNA]</scope>
    <source>
        <strain evidence="2 3">CBS 144469</strain>
    </source>
</reference>
<feature type="compositionally biased region" description="Polar residues" evidence="1">
    <location>
        <begin position="207"/>
        <end position="231"/>
    </location>
</feature>
<keyword evidence="3" id="KW-1185">Reference proteome</keyword>
<dbReference type="Proteomes" id="UP000521943">
    <property type="component" value="Unassembled WGS sequence"/>
</dbReference>